<evidence type="ECO:0000256" key="3">
    <source>
        <dbReference type="ARBA" id="ARBA00023229"/>
    </source>
</evidence>
<keyword evidence="1 4" id="KW-0808">Transferase</keyword>
<organism evidence="5 6">
    <name type="scientific">Sellimonas caecigallum</name>
    <dbReference type="NCBI Taxonomy" id="2592333"/>
    <lineage>
        <taxon>Bacteria</taxon>
        <taxon>Bacillati</taxon>
        <taxon>Bacillota</taxon>
        <taxon>Clostridia</taxon>
        <taxon>Lachnospirales</taxon>
        <taxon>Lachnospiraceae</taxon>
        <taxon>Sellimonas</taxon>
    </lineage>
</organism>
<keyword evidence="3 4" id="KW-0414">Isoprene biosynthesis</keyword>
<evidence type="ECO:0000313" key="6">
    <source>
        <dbReference type="Proteomes" id="UP000779049"/>
    </source>
</evidence>
<feature type="site" description="Transition state stabilizer" evidence="4">
    <location>
        <position position="17"/>
    </location>
</feature>
<dbReference type="NCBIfam" id="TIGR00453">
    <property type="entry name" value="ispD"/>
    <property type="match status" value="1"/>
</dbReference>
<comment type="similarity">
    <text evidence="4">Belongs to the IspD/TarI cytidylyltransferase family. IspD subfamily.</text>
</comment>
<proteinExistence type="inferred from homology"/>
<evidence type="ECO:0000313" key="5">
    <source>
        <dbReference type="EMBL" id="MBY0758909.1"/>
    </source>
</evidence>
<dbReference type="CDD" id="cd02516">
    <property type="entry name" value="CDP-ME_synthetase"/>
    <property type="match status" value="1"/>
</dbReference>
<keyword evidence="6" id="KW-1185">Reference proteome</keyword>
<dbReference type="EMBL" id="VIRV01000008">
    <property type="protein sequence ID" value="MBY0758909.1"/>
    <property type="molecule type" value="Genomic_DNA"/>
</dbReference>
<gene>
    <name evidence="4 5" type="primary">ispD</name>
    <name evidence="5" type="ORF">FLB61_07385</name>
</gene>
<dbReference type="NCBIfam" id="NF001183">
    <property type="entry name" value="PRK00155.1-3"/>
    <property type="match status" value="1"/>
</dbReference>
<reference evidence="5 6" key="1">
    <citation type="journal article" date="2020" name="New Microbes New Infect">
        <title>Sellimonas caecigallum sp. nov., description and genome sequence of a new member of the Sellimonas genus isolated from the cecum of feral chicken.</title>
        <authorList>
            <person name="Wongkuna S."/>
            <person name="Ghimire S."/>
            <person name="Antony L."/>
            <person name="Chankhamhaengdecha S."/>
            <person name="Janvilisri T."/>
            <person name="Scaria J."/>
        </authorList>
    </citation>
    <scope>NUCLEOTIDE SEQUENCE [LARGE SCALE GENOMIC DNA]</scope>
    <source>
        <strain evidence="5 6">SW451</strain>
    </source>
</reference>
<feature type="site" description="Transition state stabilizer" evidence="4">
    <location>
        <position position="24"/>
    </location>
</feature>
<protein>
    <recommendedName>
        <fullName evidence="4">2-C-methyl-D-erythritol 4-phosphate cytidylyltransferase</fullName>
        <ecNumber evidence="4">2.7.7.60</ecNumber>
    </recommendedName>
    <alternativeName>
        <fullName evidence="4">4-diphosphocytidyl-2C-methyl-D-erythritol synthase</fullName>
    </alternativeName>
    <alternativeName>
        <fullName evidence="4">MEP cytidylyltransferase</fullName>
        <shortName evidence="4">MCT</shortName>
    </alternativeName>
</protein>
<accession>A0ABS7L7S9</accession>
<dbReference type="PANTHER" id="PTHR32125">
    <property type="entry name" value="2-C-METHYL-D-ERYTHRITOL 4-PHOSPHATE CYTIDYLYLTRANSFERASE, CHLOROPLASTIC"/>
    <property type="match status" value="1"/>
</dbReference>
<sequence>MKKKCIAIILAAGQGTRMGTKTRKQYLKIAGKPILYYAVEVFDKSELIDEIILVTGAGEIEYVRETIVQEYGFEKISRIVEGGKERYDSVWNALKTIEQSEEDDAIVFIHDGARPFPDEQILERTYEEAVKKGACVAGMPVKDTIKIVDKNRAATETPDRRTLWIVQTPQVFQSRLIIEAYRKMMRSPHENVTDDAMAVERMTGNPVFLVEGSYENIKVTTPEDLKIAEIFAASRNKISR</sequence>
<feature type="site" description="Positions MEP for the nucleophilic attack" evidence="4">
    <location>
        <position position="160"/>
    </location>
</feature>
<name>A0ABS7L7S9_9FIRM</name>
<comment type="function">
    <text evidence="4">Catalyzes the formation of 4-diphosphocytidyl-2-C-methyl-D-erythritol from CTP and 2-C-methyl-D-erythritol 4-phosphate (MEP).</text>
</comment>
<dbReference type="RefSeq" id="WP_087203313.1">
    <property type="nucleotide sequence ID" value="NZ_CP173660.1"/>
</dbReference>
<comment type="pathway">
    <text evidence="4">Isoprenoid biosynthesis; isopentenyl diphosphate biosynthesis via DXP pathway; isopentenyl diphosphate from 1-deoxy-D-xylulose 5-phosphate: step 2/6.</text>
</comment>
<dbReference type="Pfam" id="PF01128">
    <property type="entry name" value="IspD"/>
    <property type="match status" value="1"/>
</dbReference>
<comment type="catalytic activity">
    <reaction evidence="4">
        <text>2-C-methyl-D-erythritol 4-phosphate + CTP + H(+) = 4-CDP-2-C-methyl-D-erythritol + diphosphate</text>
        <dbReference type="Rhea" id="RHEA:13429"/>
        <dbReference type="ChEBI" id="CHEBI:15378"/>
        <dbReference type="ChEBI" id="CHEBI:33019"/>
        <dbReference type="ChEBI" id="CHEBI:37563"/>
        <dbReference type="ChEBI" id="CHEBI:57823"/>
        <dbReference type="ChEBI" id="CHEBI:58262"/>
        <dbReference type="EC" id="2.7.7.60"/>
    </reaction>
</comment>
<dbReference type="InterPro" id="IPR034683">
    <property type="entry name" value="IspD/TarI"/>
</dbReference>
<dbReference type="SUPFAM" id="SSF53448">
    <property type="entry name" value="Nucleotide-diphospho-sugar transferases"/>
    <property type="match status" value="1"/>
</dbReference>
<dbReference type="HAMAP" id="MF_00108">
    <property type="entry name" value="IspD"/>
    <property type="match status" value="1"/>
</dbReference>
<dbReference type="Gene3D" id="3.90.550.10">
    <property type="entry name" value="Spore Coat Polysaccharide Biosynthesis Protein SpsA, Chain A"/>
    <property type="match status" value="1"/>
</dbReference>
<comment type="caution">
    <text evidence="5">The sequence shown here is derived from an EMBL/GenBank/DDBJ whole genome shotgun (WGS) entry which is preliminary data.</text>
</comment>
<dbReference type="InterPro" id="IPR001228">
    <property type="entry name" value="IspD"/>
</dbReference>
<dbReference type="InterPro" id="IPR050088">
    <property type="entry name" value="IspD/TarI_cytidylyltransf_bact"/>
</dbReference>
<feature type="site" description="Positions MEP for the nucleophilic attack" evidence="4">
    <location>
        <position position="218"/>
    </location>
</feature>
<keyword evidence="2 4" id="KW-0548">Nucleotidyltransferase</keyword>
<dbReference type="GO" id="GO:0050518">
    <property type="term" value="F:2-C-methyl-D-erythritol 4-phosphate cytidylyltransferase activity"/>
    <property type="evidence" value="ECO:0007669"/>
    <property type="project" value="UniProtKB-EC"/>
</dbReference>
<dbReference type="PANTHER" id="PTHR32125:SF4">
    <property type="entry name" value="2-C-METHYL-D-ERYTHRITOL 4-PHOSPHATE CYTIDYLYLTRANSFERASE, CHLOROPLASTIC"/>
    <property type="match status" value="1"/>
</dbReference>
<evidence type="ECO:0000256" key="2">
    <source>
        <dbReference type="ARBA" id="ARBA00022695"/>
    </source>
</evidence>
<dbReference type="Proteomes" id="UP000779049">
    <property type="component" value="Unassembled WGS sequence"/>
</dbReference>
<dbReference type="EC" id="2.7.7.60" evidence="4"/>
<evidence type="ECO:0000256" key="4">
    <source>
        <dbReference type="HAMAP-Rule" id="MF_00108"/>
    </source>
</evidence>
<evidence type="ECO:0000256" key="1">
    <source>
        <dbReference type="ARBA" id="ARBA00022679"/>
    </source>
</evidence>
<dbReference type="InterPro" id="IPR029044">
    <property type="entry name" value="Nucleotide-diphossugar_trans"/>
</dbReference>